<dbReference type="Pfam" id="PF07161">
    <property type="entry name" value="LppX_LprAFG"/>
    <property type="match status" value="1"/>
</dbReference>
<dbReference type="RefSeq" id="WP_131581529.1">
    <property type="nucleotide sequence ID" value="NZ_SJZJ01000002.1"/>
</dbReference>
<keyword evidence="6" id="KW-1185">Reference proteome</keyword>
<keyword evidence="3" id="KW-1003">Cell membrane</keyword>
<protein>
    <submittedName>
        <fullName evidence="5">LppX_LprAFG lipoprotein</fullName>
    </submittedName>
</protein>
<evidence type="ECO:0000256" key="3">
    <source>
        <dbReference type="ARBA" id="ARBA00022475"/>
    </source>
</evidence>
<keyword evidence="4" id="KW-0732">Signal</keyword>
<gene>
    <name evidence="5" type="ORF">EPD65_02260</name>
</gene>
<dbReference type="SUPFAM" id="SSF89392">
    <property type="entry name" value="Prokaryotic lipoproteins and lipoprotein localization factors"/>
    <property type="match status" value="1"/>
</dbReference>
<proteinExistence type="inferred from homology"/>
<dbReference type="Proteomes" id="UP000295453">
    <property type="component" value="Unassembled WGS sequence"/>
</dbReference>
<evidence type="ECO:0000256" key="1">
    <source>
        <dbReference type="ARBA" id="ARBA00004196"/>
    </source>
</evidence>
<evidence type="ECO:0000256" key="2">
    <source>
        <dbReference type="ARBA" id="ARBA00009194"/>
    </source>
</evidence>
<evidence type="ECO:0000313" key="6">
    <source>
        <dbReference type="Proteomes" id="UP000295453"/>
    </source>
</evidence>
<comment type="caution">
    <text evidence="5">The sequence shown here is derived from an EMBL/GenBank/DDBJ whole genome shotgun (WGS) entry which is preliminary data.</text>
</comment>
<reference evidence="5 6" key="1">
    <citation type="submission" date="2019-03" db="EMBL/GenBank/DDBJ databases">
        <authorList>
            <person name="Kim M.K.M."/>
        </authorList>
    </citation>
    <scope>NUCLEOTIDE SEQUENCE [LARGE SCALE GENOMIC DNA]</scope>
    <source>
        <strain evidence="5 6">18JY15-6</strain>
    </source>
</reference>
<evidence type="ECO:0000256" key="4">
    <source>
        <dbReference type="SAM" id="SignalP"/>
    </source>
</evidence>
<dbReference type="EMBL" id="SJZJ01000002">
    <property type="protein sequence ID" value="TCJ30881.1"/>
    <property type="molecule type" value="Genomic_DNA"/>
</dbReference>
<comment type="subcellular location">
    <subcellularLocation>
        <location evidence="1">Cell envelope</location>
    </subcellularLocation>
</comment>
<feature type="chain" id="PRO_5038602761" evidence="4">
    <location>
        <begin position="20"/>
        <end position="231"/>
    </location>
</feature>
<dbReference type="AlphaFoldDB" id="A0A4R1CIN6"/>
<name>A0A4R1CIN6_9ACTN</name>
<dbReference type="GO" id="GO:0030313">
    <property type="term" value="C:cell envelope"/>
    <property type="evidence" value="ECO:0007669"/>
    <property type="project" value="UniProtKB-SubCell"/>
</dbReference>
<dbReference type="Gene3D" id="2.50.20.20">
    <property type="match status" value="1"/>
</dbReference>
<evidence type="ECO:0000313" key="5">
    <source>
        <dbReference type="EMBL" id="TCJ30881.1"/>
    </source>
</evidence>
<dbReference type="OrthoDB" id="5143207at2"/>
<comment type="similarity">
    <text evidence="2">Belongs to the LppX/LprAFG lipoprotein family.</text>
</comment>
<feature type="signal peptide" evidence="4">
    <location>
        <begin position="1"/>
        <end position="19"/>
    </location>
</feature>
<keyword evidence="3" id="KW-0472">Membrane</keyword>
<keyword evidence="5" id="KW-0449">Lipoprotein</keyword>
<organism evidence="5 6">
    <name type="scientific">Nocardioides jejuensis</name>
    <dbReference type="NCBI Taxonomy" id="2502782"/>
    <lineage>
        <taxon>Bacteria</taxon>
        <taxon>Bacillati</taxon>
        <taxon>Actinomycetota</taxon>
        <taxon>Actinomycetes</taxon>
        <taxon>Propionibacteriales</taxon>
        <taxon>Nocardioidaceae</taxon>
        <taxon>Nocardioides</taxon>
    </lineage>
</organism>
<sequence>MRVLTAAVAASLLLLPACSSDTPKPAGASPEKVLAAAAKKLDATSGVELTLSSAGLPDQGNGFVLVGGDGTAVKPDAFEGALQIKALGLSTSARVIATGGKVWIQNDLLGDGFKKIDPEQYGVPDPGALLAADGGVSDLLAETTQLDEGDSVRGGTDNKDVLTEYTGVLTGTQIHHVLGMGAGDFKVRYEVDSDGYLRTVDLTGAFYAGEPDATYTVSLTKYDVTKQITAP</sequence>
<dbReference type="InterPro" id="IPR029046">
    <property type="entry name" value="LolA/LolB/LppX"/>
</dbReference>
<dbReference type="InterPro" id="IPR009830">
    <property type="entry name" value="LppX/LprAFG"/>
</dbReference>
<accession>A0A4R1CIN6</accession>